<evidence type="ECO:0000313" key="3">
    <source>
        <dbReference type="Proteomes" id="UP001303902"/>
    </source>
</evidence>
<dbReference type="RefSeq" id="WP_317968219.1">
    <property type="nucleotide sequence ID" value="NZ_CP129118.1"/>
</dbReference>
<dbReference type="Proteomes" id="UP001303902">
    <property type="component" value="Chromosome"/>
</dbReference>
<sequence length="59" mass="6509">MIPAEFIDDMAWNGRVGDIYPQVGDNRARVGDMPRLVGDNSSKVGDIPLQAGDNRFTPY</sequence>
<dbReference type="EMBL" id="CP129118">
    <property type="protein sequence ID" value="WOV87784.1"/>
    <property type="molecule type" value="Genomic_DNA"/>
</dbReference>
<accession>A0ABZ0L8M9</accession>
<name>A0ABZ0L8M9_9BACL</name>
<evidence type="ECO:0000313" key="2">
    <source>
        <dbReference type="EMBL" id="WOV87784.1"/>
    </source>
</evidence>
<organism evidence="2 3">
    <name type="scientific">Sporosarcina oncorhynchi</name>
    <dbReference type="NCBI Taxonomy" id="3056444"/>
    <lineage>
        <taxon>Bacteria</taxon>
        <taxon>Bacillati</taxon>
        <taxon>Bacillota</taxon>
        <taxon>Bacilli</taxon>
        <taxon>Bacillales</taxon>
        <taxon>Caryophanaceae</taxon>
        <taxon>Sporosarcina</taxon>
    </lineage>
</organism>
<keyword evidence="3" id="KW-1185">Reference proteome</keyword>
<proteinExistence type="predicted"/>
<gene>
    <name evidence="2" type="ORF">QWT69_01295</name>
</gene>
<reference evidence="2 3" key="1">
    <citation type="submission" date="2023-06" db="EMBL/GenBank/DDBJ databases">
        <title>Sporosarcina sp. nov., isolated from Korean tranditional fermented seafood 'Jeotgal'.</title>
        <authorList>
            <person name="Yang A.I."/>
            <person name="Shin N.-R."/>
        </authorList>
    </citation>
    <scope>NUCLEOTIDE SEQUENCE [LARGE SCALE GENOMIC DNA]</scope>
    <source>
        <strain evidence="2 3">T2O-4</strain>
    </source>
</reference>
<feature type="region of interest" description="Disordered" evidence="1">
    <location>
        <begin position="35"/>
        <end position="59"/>
    </location>
</feature>
<protein>
    <submittedName>
        <fullName evidence="2">Uncharacterized protein</fullName>
    </submittedName>
</protein>
<evidence type="ECO:0000256" key="1">
    <source>
        <dbReference type="SAM" id="MobiDB-lite"/>
    </source>
</evidence>